<dbReference type="PANTHER" id="PTHR23514:SF3">
    <property type="entry name" value="BYPASS OF STOP CODON PROTEIN 6"/>
    <property type="match status" value="1"/>
</dbReference>
<accession>A0A8B3FTQ6</accession>
<keyword evidence="5 7" id="KW-1133">Transmembrane helix</keyword>
<dbReference type="Pfam" id="PF07690">
    <property type="entry name" value="MFS_1"/>
    <property type="match status" value="1"/>
</dbReference>
<evidence type="ECO:0000256" key="5">
    <source>
        <dbReference type="ARBA" id="ARBA00022989"/>
    </source>
</evidence>
<evidence type="ECO:0000313" key="9">
    <source>
        <dbReference type="Proteomes" id="UP000279336"/>
    </source>
</evidence>
<feature type="transmembrane region" description="Helical" evidence="7">
    <location>
        <begin position="150"/>
        <end position="169"/>
    </location>
</feature>
<dbReference type="GO" id="GO:0016020">
    <property type="term" value="C:membrane"/>
    <property type="evidence" value="ECO:0007669"/>
    <property type="project" value="TreeGrafter"/>
</dbReference>
<evidence type="ECO:0000256" key="1">
    <source>
        <dbReference type="ARBA" id="ARBA00004127"/>
    </source>
</evidence>
<dbReference type="InterPro" id="IPR036259">
    <property type="entry name" value="MFS_trans_sf"/>
</dbReference>
<dbReference type="InterPro" id="IPR011701">
    <property type="entry name" value="MFS"/>
</dbReference>
<gene>
    <name evidence="8" type="ORF">D7U36_02360</name>
</gene>
<dbReference type="EMBL" id="RCIW01000003">
    <property type="protein sequence ID" value="RLP12132.1"/>
    <property type="molecule type" value="Genomic_DNA"/>
</dbReference>
<dbReference type="InterPro" id="IPR051788">
    <property type="entry name" value="MFS_Transporter"/>
</dbReference>
<dbReference type="GO" id="GO:0012505">
    <property type="term" value="C:endomembrane system"/>
    <property type="evidence" value="ECO:0007669"/>
    <property type="project" value="UniProtKB-SubCell"/>
</dbReference>
<keyword evidence="4 7" id="KW-0812">Transmembrane</keyword>
<sequence>MALGCPLVSRLDHRYTIGASYVAYVVQAIVNNLGPLLFVIWHDSFGVSLARLGSIVGLNFGMQLVIDFCSARIIDLIGYRAAMVIAHVAATIGVAGMGWFPFVMSDPYAGLLVAMAIAAVGGGLLEVLISPVVEACPTENKAFHMSLLHSFYSWGQLAVVLLTTAGFAVFGIASWRIVCFCWAVVPLANAVLLWFVPYYELVTDGVSMSYRQLFSRPLFWGFIVLMLAAGASEQSMSQWASTFAQTGLGLSKTVGDLLGPMLFALCMGSSRVIFGARATTATLSRTVRVCAVLCIVAYLLAILAPLPWLGLAGMALCGFSVGIFWPGTFSLASEAFPRGGTALFALLALGGDAGCALGPDLVGHVADHFGSLSTGLLVGLAFPVIILTVTTAVRADDRRSPATARA</sequence>
<feature type="transmembrane region" description="Helical" evidence="7">
    <location>
        <begin position="217"/>
        <end position="237"/>
    </location>
</feature>
<feature type="transmembrane region" description="Helical" evidence="7">
    <location>
        <begin position="81"/>
        <end position="102"/>
    </location>
</feature>
<evidence type="ECO:0000256" key="3">
    <source>
        <dbReference type="ARBA" id="ARBA00022448"/>
    </source>
</evidence>
<feature type="transmembrane region" description="Helical" evidence="7">
    <location>
        <begin position="21"/>
        <end position="42"/>
    </location>
</feature>
<evidence type="ECO:0000256" key="6">
    <source>
        <dbReference type="ARBA" id="ARBA00023136"/>
    </source>
</evidence>
<feature type="transmembrane region" description="Helical" evidence="7">
    <location>
        <begin position="257"/>
        <end position="274"/>
    </location>
</feature>
<comment type="subcellular location">
    <subcellularLocation>
        <location evidence="1">Endomembrane system</location>
        <topology evidence="1">Multi-pass membrane protein</topology>
    </subcellularLocation>
</comment>
<feature type="transmembrane region" description="Helical" evidence="7">
    <location>
        <begin position="108"/>
        <end position="129"/>
    </location>
</feature>
<evidence type="ECO:0000256" key="2">
    <source>
        <dbReference type="ARBA" id="ARBA00008335"/>
    </source>
</evidence>
<feature type="transmembrane region" description="Helical" evidence="7">
    <location>
        <begin position="48"/>
        <end position="69"/>
    </location>
</feature>
<evidence type="ECO:0000256" key="7">
    <source>
        <dbReference type="SAM" id="Phobius"/>
    </source>
</evidence>
<comment type="caution">
    <text evidence="8">The sequence shown here is derived from an EMBL/GenBank/DDBJ whole genome shotgun (WGS) entry which is preliminary data.</text>
</comment>
<dbReference type="OrthoDB" id="9769325at2"/>
<dbReference type="Gene3D" id="1.20.1250.20">
    <property type="entry name" value="MFS general substrate transporter like domains"/>
    <property type="match status" value="2"/>
</dbReference>
<feature type="transmembrane region" description="Helical" evidence="7">
    <location>
        <begin position="175"/>
        <end position="196"/>
    </location>
</feature>
<dbReference type="PANTHER" id="PTHR23514">
    <property type="entry name" value="BYPASS OF STOP CODON PROTEIN 6"/>
    <property type="match status" value="1"/>
</dbReference>
<dbReference type="GO" id="GO:0022857">
    <property type="term" value="F:transmembrane transporter activity"/>
    <property type="evidence" value="ECO:0007669"/>
    <property type="project" value="InterPro"/>
</dbReference>
<organism evidence="8 9">
    <name type="scientific">Propionibacterium australiense</name>
    <dbReference type="NCBI Taxonomy" id="119981"/>
    <lineage>
        <taxon>Bacteria</taxon>
        <taxon>Bacillati</taxon>
        <taxon>Actinomycetota</taxon>
        <taxon>Actinomycetes</taxon>
        <taxon>Propionibacteriales</taxon>
        <taxon>Propionibacteriaceae</taxon>
        <taxon>Propionibacterium</taxon>
    </lineage>
</organism>
<keyword evidence="3" id="KW-0813">Transport</keyword>
<feature type="transmembrane region" description="Helical" evidence="7">
    <location>
        <begin position="341"/>
        <end position="359"/>
    </location>
</feature>
<proteinExistence type="inferred from homology"/>
<dbReference type="Proteomes" id="UP000279336">
    <property type="component" value="Unassembled WGS sequence"/>
</dbReference>
<feature type="transmembrane region" description="Helical" evidence="7">
    <location>
        <begin position="310"/>
        <end position="329"/>
    </location>
</feature>
<reference evidence="8 9" key="1">
    <citation type="submission" date="2018-10" db="EMBL/GenBank/DDBJ databases">
        <title>Propionibacterium australiense Genome Sequencing and Assembly.</title>
        <authorList>
            <person name="Bernier A.-M."/>
            <person name="Bernard K."/>
        </authorList>
    </citation>
    <scope>NUCLEOTIDE SEQUENCE [LARGE SCALE GENOMIC DNA]</scope>
    <source>
        <strain evidence="8 9">NML98A078</strain>
    </source>
</reference>
<dbReference type="AlphaFoldDB" id="A0A8B3FTQ6"/>
<evidence type="ECO:0000313" key="8">
    <source>
        <dbReference type="EMBL" id="RLP12132.1"/>
    </source>
</evidence>
<name>A0A8B3FTQ6_9ACTN</name>
<protein>
    <submittedName>
        <fullName evidence="8">MFS transporter</fullName>
    </submittedName>
</protein>
<feature type="transmembrane region" description="Helical" evidence="7">
    <location>
        <begin position="286"/>
        <end position="304"/>
    </location>
</feature>
<comment type="similarity">
    <text evidence="2">Belongs to the major facilitator superfamily.</text>
</comment>
<feature type="transmembrane region" description="Helical" evidence="7">
    <location>
        <begin position="371"/>
        <end position="393"/>
    </location>
</feature>
<keyword evidence="6 7" id="KW-0472">Membrane</keyword>
<evidence type="ECO:0000256" key="4">
    <source>
        <dbReference type="ARBA" id="ARBA00022692"/>
    </source>
</evidence>
<dbReference type="SUPFAM" id="SSF103473">
    <property type="entry name" value="MFS general substrate transporter"/>
    <property type="match status" value="1"/>
</dbReference>